<evidence type="ECO:0000313" key="1">
    <source>
        <dbReference type="EMBL" id="JAH77887.1"/>
    </source>
</evidence>
<proteinExistence type="predicted"/>
<reference evidence="1" key="1">
    <citation type="submission" date="2014-11" db="EMBL/GenBank/DDBJ databases">
        <authorList>
            <person name="Amaro Gonzalez C."/>
        </authorList>
    </citation>
    <scope>NUCLEOTIDE SEQUENCE</scope>
</reference>
<dbReference type="AlphaFoldDB" id="A0A0E9VIJ3"/>
<accession>A0A0E9VIJ3</accession>
<organism evidence="1">
    <name type="scientific">Anguilla anguilla</name>
    <name type="common">European freshwater eel</name>
    <name type="synonym">Muraena anguilla</name>
    <dbReference type="NCBI Taxonomy" id="7936"/>
    <lineage>
        <taxon>Eukaryota</taxon>
        <taxon>Metazoa</taxon>
        <taxon>Chordata</taxon>
        <taxon>Craniata</taxon>
        <taxon>Vertebrata</taxon>
        <taxon>Euteleostomi</taxon>
        <taxon>Actinopterygii</taxon>
        <taxon>Neopterygii</taxon>
        <taxon>Teleostei</taxon>
        <taxon>Anguilliformes</taxon>
        <taxon>Anguillidae</taxon>
        <taxon>Anguilla</taxon>
    </lineage>
</organism>
<protein>
    <submittedName>
        <fullName evidence="1">Uncharacterized protein</fullName>
    </submittedName>
</protein>
<dbReference type="EMBL" id="GBXM01030690">
    <property type="protein sequence ID" value="JAH77887.1"/>
    <property type="molecule type" value="Transcribed_RNA"/>
</dbReference>
<reference evidence="1" key="2">
    <citation type="journal article" date="2015" name="Fish Shellfish Immunol.">
        <title>Early steps in the European eel (Anguilla anguilla)-Vibrio vulnificus interaction in the gills: Role of the RtxA13 toxin.</title>
        <authorList>
            <person name="Callol A."/>
            <person name="Pajuelo D."/>
            <person name="Ebbesson L."/>
            <person name="Teles M."/>
            <person name="MacKenzie S."/>
            <person name="Amaro C."/>
        </authorList>
    </citation>
    <scope>NUCLEOTIDE SEQUENCE</scope>
</reference>
<sequence>MYKYLGRGVMCLKLLLFFQSVNAALGECRLDFPV</sequence>
<name>A0A0E9VIJ3_ANGAN</name>